<dbReference type="Proteomes" id="UP001178288">
    <property type="component" value="Chromosome"/>
</dbReference>
<accession>A0AA95MID5</accession>
<keyword evidence="1" id="KW-0812">Transmembrane</keyword>
<reference evidence="2" key="1">
    <citation type="submission" date="2023-05" db="EMBL/GenBank/DDBJ databases">
        <title>Comparative genomics of Bacillaceae isolates and their secondary metabolite potential.</title>
        <authorList>
            <person name="Song L."/>
            <person name="Nielsen L.J."/>
            <person name="Mohite O."/>
            <person name="Xu X."/>
            <person name="Weber T."/>
            <person name="Kovacs A.T."/>
        </authorList>
    </citation>
    <scope>NUCLEOTIDE SEQUENCE</scope>
    <source>
        <strain evidence="2">XLM17</strain>
    </source>
</reference>
<organism evidence="2 3">
    <name type="scientific">Neobacillus novalis</name>
    <dbReference type="NCBI Taxonomy" id="220687"/>
    <lineage>
        <taxon>Bacteria</taxon>
        <taxon>Bacillati</taxon>
        <taxon>Bacillota</taxon>
        <taxon>Bacilli</taxon>
        <taxon>Bacillales</taxon>
        <taxon>Bacillaceae</taxon>
        <taxon>Neobacillus</taxon>
    </lineage>
</organism>
<dbReference type="RefSeq" id="WP_066089036.1">
    <property type="nucleotide sequence ID" value="NZ_CP126114.1"/>
</dbReference>
<name>A0AA95MID5_9BACI</name>
<feature type="transmembrane region" description="Helical" evidence="1">
    <location>
        <begin position="52"/>
        <end position="73"/>
    </location>
</feature>
<evidence type="ECO:0000313" key="3">
    <source>
        <dbReference type="Proteomes" id="UP001178288"/>
    </source>
</evidence>
<dbReference type="AlphaFoldDB" id="A0AA95MID5"/>
<keyword evidence="1" id="KW-1133">Transmembrane helix</keyword>
<evidence type="ECO:0000256" key="1">
    <source>
        <dbReference type="SAM" id="Phobius"/>
    </source>
</evidence>
<evidence type="ECO:0000313" key="2">
    <source>
        <dbReference type="EMBL" id="WHY84352.1"/>
    </source>
</evidence>
<sequence length="81" mass="9439">MRFLYKRPKMGLIDEEINTVMEVLTSDAFIYLDLLVISFVFTLLLSPVMQSIPVSILFFLVSFAAFSSLYFFVFNRLVKKN</sequence>
<feature type="transmembrane region" description="Helical" evidence="1">
    <location>
        <begin position="28"/>
        <end position="46"/>
    </location>
</feature>
<dbReference type="EMBL" id="CP126114">
    <property type="protein sequence ID" value="WHY84352.1"/>
    <property type="molecule type" value="Genomic_DNA"/>
</dbReference>
<dbReference type="KEGG" id="nnv:QNH39_17010"/>
<protein>
    <submittedName>
        <fullName evidence="2">Uncharacterized protein</fullName>
    </submittedName>
</protein>
<proteinExistence type="predicted"/>
<keyword evidence="3" id="KW-1185">Reference proteome</keyword>
<gene>
    <name evidence="2" type="ORF">QNH39_17010</name>
</gene>
<keyword evidence="1" id="KW-0472">Membrane</keyword>